<evidence type="ECO:0000313" key="3">
    <source>
        <dbReference type="Proteomes" id="UP000265431"/>
    </source>
</evidence>
<dbReference type="EMBL" id="QWGB01000005">
    <property type="protein sequence ID" value="RIJ23963.1"/>
    <property type="molecule type" value="Genomic_DNA"/>
</dbReference>
<dbReference type="RefSeq" id="WP_119379152.1">
    <property type="nucleotide sequence ID" value="NZ_QWGB01000005.1"/>
</dbReference>
<evidence type="ECO:0000259" key="1">
    <source>
        <dbReference type="Pfam" id="PF10544"/>
    </source>
</evidence>
<reference evidence="2 3" key="1">
    <citation type="submission" date="2018-08" db="EMBL/GenBank/DDBJ databases">
        <title>Henriciella mobilis sp. nov., isolated from seawater.</title>
        <authorList>
            <person name="Cheng H."/>
            <person name="Wu Y.-H."/>
            <person name="Xu X.-W."/>
            <person name="Guo L.-L."/>
        </authorList>
    </citation>
    <scope>NUCLEOTIDE SEQUENCE [LARGE SCALE GENOMIC DNA]</scope>
    <source>
        <strain evidence="2 3">CCUG66934</strain>
    </source>
</reference>
<name>A0A399QYY2_9PROT</name>
<dbReference type="Proteomes" id="UP000265431">
    <property type="component" value="Unassembled WGS sequence"/>
</dbReference>
<evidence type="ECO:0000313" key="2">
    <source>
        <dbReference type="EMBL" id="RIJ23963.1"/>
    </source>
</evidence>
<dbReference type="AlphaFoldDB" id="A0A399QYY2"/>
<protein>
    <submittedName>
        <fullName evidence="2">GIY-YIG nuclease family protein</fullName>
    </submittedName>
</protein>
<sequence>MLQLLTAEEIAFLEKQNLALDEVLWVEGMSVSERKAVMKAQGKLIAAGGSPCAIAGHRLRTRHGHCVQCDTAKIAFASRASKSASVYVLHSHSTGLVKVGVTTNIDDRLANLRSQAYGEATDWKVVFLSPELKNAGRIEISLHKALRSHEHEGGFSMRAGTVQRSTECFSCDSEYAVGLAKRLIDKD</sequence>
<keyword evidence="3" id="KW-1185">Reference proteome</keyword>
<proteinExistence type="predicted"/>
<feature type="domain" description="Bacteriophage T5 Orf172 DNA-binding" evidence="1">
    <location>
        <begin position="86"/>
        <end position="178"/>
    </location>
</feature>
<accession>A0A399QYY2</accession>
<gene>
    <name evidence="2" type="ORF">D1224_06860</name>
</gene>
<comment type="caution">
    <text evidence="2">The sequence shown here is derived from an EMBL/GenBank/DDBJ whole genome shotgun (WGS) entry which is preliminary data.</text>
</comment>
<dbReference type="InterPro" id="IPR018306">
    <property type="entry name" value="Phage_T5_Orf172_DNA-bd"/>
</dbReference>
<dbReference type="Pfam" id="PF10544">
    <property type="entry name" value="T5orf172"/>
    <property type="match status" value="1"/>
</dbReference>
<dbReference type="OrthoDB" id="7063676at2"/>
<organism evidence="2 3">
    <name type="scientific">Henriciella barbarensis</name>
    <dbReference type="NCBI Taxonomy" id="86342"/>
    <lineage>
        <taxon>Bacteria</taxon>
        <taxon>Pseudomonadati</taxon>
        <taxon>Pseudomonadota</taxon>
        <taxon>Alphaproteobacteria</taxon>
        <taxon>Hyphomonadales</taxon>
        <taxon>Hyphomonadaceae</taxon>
        <taxon>Henriciella</taxon>
    </lineage>
</organism>